<dbReference type="OrthoDB" id="1914642at2759"/>
<evidence type="ECO:0000313" key="4">
    <source>
        <dbReference type="Proteomes" id="UP000283530"/>
    </source>
</evidence>
<accession>A0A3S3QQ11</accession>
<dbReference type="SMART" id="SM00181">
    <property type="entry name" value="EGF"/>
    <property type="match status" value="2"/>
</dbReference>
<gene>
    <name evidence="3" type="ORF">CKAN_01762100</name>
</gene>
<evidence type="ECO:0000256" key="1">
    <source>
        <dbReference type="SAM" id="SignalP"/>
    </source>
</evidence>
<dbReference type="Proteomes" id="UP000283530">
    <property type="component" value="Unassembled WGS sequence"/>
</dbReference>
<dbReference type="EMBL" id="QPKB01000007">
    <property type="protein sequence ID" value="RWR88597.1"/>
    <property type="molecule type" value="Genomic_DNA"/>
</dbReference>
<comment type="caution">
    <text evidence="3">The sequence shown here is derived from an EMBL/GenBank/DDBJ whole genome shotgun (WGS) entry which is preliminary data.</text>
</comment>
<feature type="domain" description="EGF-like" evidence="2">
    <location>
        <begin position="38"/>
        <end position="88"/>
    </location>
</feature>
<proteinExistence type="predicted"/>
<dbReference type="InterPro" id="IPR000742">
    <property type="entry name" value="EGF"/>
</dbReference>
<feature type="chain" id="PRO_5018562933" evidence="1">
    <location>
        <begin position="23"/>
        <end position="215"/>
    </location>
</feature>
<keyword evidence="1" id="KW-0732">Signal</keyword>
<feature type="domain" description="EGF-like" evidence="2">
    <location>
        <begin position="115"/>
        <end position="158"/>
    </location>
</feature>
<evidence type="ECO:0000313" key="3">
    <source>
        <dbReference type="EMBL" id="RWR88597.1"/>
    </source>
</evidence>
<dbReference type="AlphaFoldDB" id="A0A3S3QQ11"/>
<dbReference type="PANTHER" id="PTHR33881">
    <property type="entry name" value="NEUROGENIC LOCUS NOTCH-LIKE PROTEIN"/>
    <property type="match status" value="1"/>
</dbReference>
<organism evidence="3 4">
    <name type="scientific">Cinnamomum micranthum f. kanehirae</name>
    <dbReference type="NCBI Taxonomy" id="337451"/>
    <lineage>
        <taxon>Eukaryota</taxon>
        <taxon>Viridiplantae</taxon>
        <taxon>Streptophyta</taxon>
        <taxon>Embryophyta</taxon>
        <taxon>Tracheophyta</taxon>
        <taxon>Spermatophyta</taxon>
        <taxon>Magnoliopsida</taxon>
        <taxon>Magnoliidae</taxon>
        <taxon>Laurales</taxon>
        <taxon>Lauraceae</taxon>
        <taxon>Cinnamomum</taxon>
    </lineage>
</organism>
<evidence type="ECO:0000259" key="2">
    <source>
        <dbReference type="SMART" id="SM00181"/>
    </source>
</evidence>
<protein>
    <submittedName>
        <fullName evidence="3">Slit 2 protein</fullName>
    </submittedName>
</protein>
<keyword evidence="4" id="KW-1185">Reference proteome</keyword>
<name>A0A3S3QQ11_9MAGN</name>
<dbReference type="PANTHER" id="PTHR33881:SF17">
    <property type="entry name" value="EGF-LIKE DOMAIN-CONTAINING PROTEIN"/>
    <property type="match status" value="1"/>
</dbReference>
<reference evidence="3 4" key="1">
    <citation type="journal article" date="2019" name="Nat. Plants">
        <title>Stout camphor tree genome fills gaps in understanding of flowering plant genome evolution.</title>
        <authorList>
            <person name="Chaw S.M."/>
            <person name="Liu Y.C."/>
            <person name="Wu Y.W."/>
            <person name="Wang H.Y."/>
            <person name="Lin C.I."/>
            <person name="Wu C.S."/>
            <person name="Ke H.M."/>
            <person name="Chang L.Y."/>
            <person name="Hsu C.Y."/>
            <person name="Yang H.T."/>
            <person name="Sudianto E."/>
            <person name="Hsu M.H."/>
            <person name="Wu K.P."/>
            <person name="Wang L.N."/>
            <person name="Leebens-Mack J.H."/>
            <person name="Tsai I.J."/>
        </authorList>
    </citation>
    <scope>NUCLEOTIDE SEQUENCE [LARGE SCALE GENOMIC DNA]</scope>
    <source>
        <strain evidence="4">cv. Chaw 1501</strain>
        <tissue evidence="3">Young leaves</tissue>
    </source>
</reference>
<sequence>MALGGVVSFLACSLLFLHPIAAKEVALPPILAPIWNGTCDGVYCGKGTCNVSPNGTFLFTCECDAGWKQSSIEDYNLKFMPCVIPNCTLNFSCIKDTAPAPAPPLSPTNLSIFDPCTWANCGQGTCVKTNNFTHRCECKEGYANLLNVTAFPCFNQCVLGQDCSQLGVGLTNTSSSPAPSLSDSGSSVNSACSGLSRNLLQLIILGISLAMVPWL</sequence>
<feature type="signal peptide" evidence="1">
    <location>
        <begin position="1"/>
        <end position="22"/>
    </location>
</feature>